<name>Q72W52_LEPIC</name>
<accession>Q72W52</accession>
<protein>
    <recommendedName>
        <fullName evidence="4">SGNH/GDSL hydrolase family protein</fullName>
    </recommendedName>
</protein>
<gene>
    <name evidence="2" type="ordered locus">LIC_10088</name>
</gene>
<sequence length="426" mass="48025">MQMFRKIKWFMIFLLSFVFEVANLAAQSQAELFAKPGVIGDSLSQGFFGATVEKKTQRWAYPVLVSEQAGSSVSYNVLKGPWIDFESFLQGNCGLFCIVSSLIGGNVSTVDLPTNAGITGAEYSSVLRTSGKCKDVTAMKWKKEWSWWNWFWPTYRWVKVQDCQTPDKFHRFGLRDSGTQIEIMEKVKPTFIFGTAAGNHVLCTVLTTSTSCLDEARYKKDIREVMKRLAAIGSIKGGVLFTIPNVTTLFFLDRYRDPRGRGNLTGLKAFYRSFVTHEGQVLDSREVNQITNYLSMLNDEIKAQGAAMGFAVADLKVVFDDLKENGRRIESPSGWSPGNARASWPLPGQPGVFSLDGVHPNMYGHAVFANELIKAINSHYGFSIPQVSEYAAWYYDSLNRDPIDLKKYLKEYTFGIFISWILRTFT</sequence>
<feature type="chain" id="PRO_5004284238" description="SGNH/GDSL hydrolase family protein" evidence="1">
    <location>
        <begin position="31"/>
        <end position="426"/>
    </location>
</feature>
<dbReference type="SUPFAM" id="SSF52266">
    <property type="entry name" value="SGNH hydrolase"/>
    <property type="match status" value="1"/>
</dbReference>
<dbReference type="KEGG" id="lic:LIC_10088"/>
<dbReference type="Proteomes" id="UP000007037">
    <property type="component" value="Chromosome I"/>
</dbReference>
<proteinExistence type="predicted"/>
<reference evidence="2 3" key="1">
    <citation type="journal article" date="2004" name="J. Bacteriol.">
        <title>Comparative genomics of two Leptospira interrogans serovars reveals novel insights into physiology and pathogenesis.</title>
        <authorList>
            <person name="Nascimento A.L."/>
            <person name="Ko A.I."/>
            <person name="Martins E.A."/>
            <person name="Monteiro-Vitorello C.B."/>
            <person name="Ho P.L."/>
            <person name="Haake D.A."/>
            <person name="Verjovski-Almeida S."/>
            <person name="Hartskeerl R.A."/>
            <person name="Marques M.V."/>
            <person name="Oliveira M.C."/>
            <person name="Menck C.F."/>
            <person name="Leite L.C."/>
            <person name="Carrer H."/>
            <person name="Coutinho L.L."/>
            <person name="Degrave W.M."/>
            <person name="Dellagostin O.A."/>
            <person name="El-Dorry H."/>
            <person name="Ferro E.S."/>
            <person name="Ferro M.I."/>
            <person name="Furlan L.R."/>
            <person name="Gamberini M."/>
            <person name="Giglioti E.A."/>
            <person name="Goes-Neto A."/>
            <person name="Goldman G.H."/>
            <person name="Goldman M.H."/>
            <person name="Harakava R."/>
            <person name="Jeronimo S.M."/>
            <person name="Junqueira-De-Azevedo I.L."/>
            <person name="Kimura E.T."/>
            <person name="Kuramae E.E."/>
            <person name="Lemos E.G."/>
            <person name="Lemos M.V."/>
            <person name="Marino C.L."/>
            <person name="Nunes L.R."/>
            <person name="De Oliveira R.C."/>
            <person name="Pereira G.G."/>
            <person name="Reis M.S."/>
            <person name="Schriefer A."/>
            <person name="Siqueira W.J."/>
            <person name="Sommer P."/>
            <person name="Tsai S.M."/>
            <person name="Simpson A.J."/>
            <person name="Ferro J.A."/>
            <person name="Camargo L.E."/>
            <person name="Kitajima J.P."/>
            <person name="Setubal J.C."/>
            <person name="Van Sluys M.A."/>
        </authorList>
    </citation>
    <scope>NUCLEOTIDE SEQUENCE [LARGE SCALE GENOMIC DNA]</scope>
    <source>
        <strain evidence="2 3">Fiocruz L1-130</strain>
    </source>
</reference>
<feature type="signal peptide" evidence="1">
    <location>
        <begin position="1"/>
        <end position="30"/>
    </location>
</feature>
<dbReference type="EMBL" id="AE016823">
    <property type="protein sequence ID" value="AAS68722.1"/>
    <property type="molecule type" value="Genomic_DNA"/>
</dbReference>
<evidence type="ECO:0000313" key="3">
    <source>
        <dbReference type="Proteomes" id="UP000007037"/>
    </source>
</evidence>
<dbReference type="InterPro" id="IPR036514">
    <property type="entry name" value="SGNH_hydro_sf"/>
</dbReference>
<keyword evidence="1" id="KW-0732">Signal</keyword>
<dbReference type="AlphaFoldDB" id="Q72W52"/>
<dbReference type="HOGENOM" id="CLU_045521_0_0_12"/>
<evidence type="ECO:0000313" key="2">
    <source>
        <dbReference type="EMBL" id="AAS68722.1"/>
    </source>
</evidence>
<dbReference type="GO" id="GO:0016788">
    <property type="term" value="F:hydrolase activity, acting on ester bonds"/>
    <property type="evidence" value="ECO:0007669"/>
    <property type="project" value="UniProtKB-ARBA"/>
</dbReference>
<evidence type="ECO:0008006" key="4">
    <source>
        <dbReference type="Google" id="ProtNLM"/>
    </source>
</evidence>
<dbReference type="Gene3D" id="3.40.50.1110">
    <property type="entry name" value="SGNH hydrolase"/>
    <property type="match status" value="1"/>
</dbReference>
<organism evidence="2 3">
    <name type="scientific">Leptospira interrogans serogroup Icterohaemorrhagiae serovar copenhageni (strain Fiocruz L1-130)</name>
    <dbReference type="NCBI Taxonomy" id="267671"/>
    <lineage>
        <taxon>Bacteria</taxon>
        <taxon>Pseudomonadati</taxon>
        <taxon>Spirochaetota</taxon>
        <taxon>Spirochaetia</taxon>
        <taxon>Leptospirales</taxon>
        <taxon>Leptospiraceae</taxon>
        <taxon>Leptospira</taxon>
    </lineage>
</organism>
<evidence type="ECO:0000256" key="1">
    <source>
        <dbReference type="SAM" id="SignalP"/>
    </source>
</evidence>